<evidence type="ECO:0000256" key="2">
    <source>
        <dbReference type="ARBA" id="ARBA00022475"/>
    </source>
</evidence>
<feature type="region of interest" description="Disordered" evidence="6">
    <location>
        <begin position="374"/>
        <end position="393"/>
    </location>
</feature>
<dbReference type="GO" id="GO:0005886">
    <property type="term" value="C:plasma membrane"/>
    <property type="evidence" value="ECO:0007669"/>
    <property type="project" value="UniProtKB-SubCell"/>
</dbReference>
<keyword evidence="4" id="KW-0675">Receptor</keyword>
<evidence type="ECO:0000256" key="7">
    <source>
        <dbReference type="SAM" id="Phobius"/>
    </source>
</evidence>
<feature type="compositionally biased region" description="Low complexity" evidence="6">
    <location>
        <begin position="430"/>
        <end position="445"/>
    </location>
</feature>
<accession>A0AAE1DKS3</accession>
<dbReference type="AlphaFoldDB" id="A0AAE1DKS3"/>
<dbReference type="Gene3D" id="1.20.1070.10">
    <property type="entry name" value="Rhodopsin 7-helix transmembrane proteins"/>
    <property type="match status" value="1"/>
</dbReference>
<dbReference type="EMBL" id="JAWDGP010003567">
    <property type="protein sequence ID" value="KAK3773023.1"/>
    <property type="molecule type" value="Genomic_DNA"/>
</dbReference>
<feature type="transmembrane region" description="Helical" evidence="7">
    <location>
        <begin position="73"/>
        <end position="90"/>
    </location>
</feature>
<dbReference type="PANTHER" id="PTHR24230">
    <property type="entry name" value="G-PROTEIN COUPLED RECEPTOR"/>
    <property type="match status" value="1"/>
</dbReference>
<evidence type="ECO:0000256" key="4">
    <source>
        <dbReference type="ARBA" id="ARBA00023170"/>
    </source>
</evidence>
<dbReference type="GO" id="GO:0007218">
    <property type="term" value="P:neuropeptide signaling pathway"/>
    <property type="evidence" value="ECO:0007669"/>
    <property type="project" value="TreeGrafter"/>
</dbReference>
<dbReference type="SUPFAM" id="SSF81321">
    <property type="entry name" value="Family A G protein-coupled receptor-like"/>
    <property type="match status" value="1"/>
</dbReference>
<evidence type="ECO:0000313" key="8">
    <source>
        <dbReference type="EMBL" id="KAK3773023.1"/>
    </source>
</evidence>
<dbReference type="GO" id="GO:0008528">
    <property type="term" value="F:G protein-coupled peptide receptor activity"/>
    <property type="evidence" value="ECO:0007669"/>
    <property type="project" value="TreeGrafter"/>
</dbReference>
<feature type="transmembrane region" description="Helical" evidence="7">
    <location>
        <begin position="214"/>
        <end position="239"/>
    </location>
</feature>
<keyword evidence="7" id="KW-1133">Transmembrane helix</keyword>
<feature type="transmembrane region" description="Helical" evidence="7">
    <location>
        <begin position="110"/>
        <end position="126"/>
    </location>
</feature>
<feature type="transmembrane region" description="Helical" evidence="7">
    <location>
        <begin position="520"/>
        <end position="539"/>
    </location>
</feature>
<keyword evidence="7" id="KW-0812">Transmembrane</keyword>
<keyword evidence="2" id="KW-1003">Cell membrane</keyword>
<feature type="transmembrane region" description="Helical" evidence="7">
    <location>
        <begin position="138"/>
        <end position="161"/>
    </location>
</feature>
<evidence type="ECO:0000313" key="9">
    <source>
        <dbReference type="Proteomes" id="UP001283361"/>
    </source>
</evidence>
<gene>
    <name evidence="8" type="ORF">RRG08_061324</name>
</gene>
<keyword evidence="7" id="KW-0472">Membrane</keyword>
<feature type="region of interest" description="Disordered" evidence="6">
    <location>
        <begin position="414"/>
        <end position="462"/>
    </location>
</feature>
<proteinExistence type="predicted"/>
<feature type="transmembrane region" description="Helical" evidence="7">
    <location>
        <begin position="31"/>
        <end position="53"/>
    </location>
</feature>
<keyword evidence="3" id="KW-0297">G-protein coupled receptor</keyword>
<feature type="compositionally biased region" description="Basic and acidic residues" evidence="6">
    <location>
        <begin position="414"/>
        <end position="427"/>
    </location>
</feature>
<comment type="caution">
    <text evidence="8">The sequence shown here is derived from an EMBL/GenBank/DDBJ whole genome shotgun (WGS) entry which is preliminary data.</text>
</comment>
<evidence type="ECO:0000256" key="3">
    <source>
        <dbReference type="ARBA" id="ARBA00023040"/>
    </source>
</evidence>
<comment type="subcellular location">
    <subcellularLocation>
        <location evidence="1">Cell membrane</location>
        <topology evidence="1">Multi-pass membrane protein</topology>
    </subcellularLocation>
</comment>
<evidence type="ECO:0000256" key="6">
    <source>
        <dbReference type="SAM" id="MobiDB-lite"/>
    </source>
</evidence>
<dbReference type="CDD" id="cd00637">
    <property type="entry name" value="7tm_classA_rhodopsin-like"/>
    <property type="match status" value="1"/>
</dbReference>
<evidence type="ECO:0000256" key="5">
    <source>
        <dbReference type="ARBA" id="ARBA00023224"/>
    </source>
</evidence>
<keyword evidence="5" id="KW-0807">Transducer</keyword>
<name>A0AAE1DKS3_9GAST</name>
<protein>
    <submittedName>
        <fullName evidence="8">Uncharacterized protein</fullName>
    </submittedName>
</protein>
<sequence>MSNAYISYPYFSQSHAILETPESVRNFRVKFILVVSAGSLLGIIGNGLLLCFYGNRETRAYRSRDAIYIRRMAYTDFAVCCLVIPYAVLFEAGLIRSDFTCKTMEFSRHFLIYMSHLLLYTYCWELPQRHLYTDSQTYNVNTSLFSIFVSLLGAAPTLFIFEVVEQRNISVISHSGNQTVGRGSGSPLFSGESCHLTINIVNDPPVYESQGFTLIYFLIPVVMYSVCLYWFIANLIGYLQYKAMYSKNSIFLTKLEDVHLFKTVSSSEVIDYESQVDGPKPEWSVPNVQPVLAHENQHVNKNQNPFRNSMAGFGFITTSFGGKQELLAVPSYRVSYSDKQENYIGFIREHAGSLSSGSSSSSGGSFCSVRRDTIGSRARNDGNNNSSSKPDKIARFESDVSVFEINLPERQKIRERRGTGYFPREEDSISQENNSSDSGESEGNGTNFQRVSVKETEPAKTKSDKSIYRSILTKKQQFGGRPYPRVSSYKKSMAILIVMDLFIIAMVMFVYILLGTNSAVLNLVHLKSIISFYVLSYINNSLRRCVWGKDGCMYFESYTEQPRPKSSSVRPSVMQVRFVKERLRKKHEKRVLRHLARRARGVEGTEIDA</sequence>
<evidence type="ECO:0000256" key="1">
    <source>
        <dbReference type="ARBA" id="ARBA00004651"/>
    </source>
</evidence>
<keyword evidence="9" id="KW-1185">Reference proteome</keyword>
<organism evidence="8 9">
    <name type="scientific">Elysia crispata</name>
    <name type="common">lettuce slug</name>
    <dbReference type="NCBI Taxonomy" id="231223"/>
    <lineage>
        <taxon>Eukaryota</taxon>
        <taxon>Metazoa</taxon>
        <taxon>Spiralia</taxon>
        <taxon>Lophotrochozoa</taxon>
        <taxon>Mollusca</taxon>
        <taxon>Gastropoda</taxon>
        <taxon>Heterobranchia</taxon>
        <taxon>Euthyneura</taxon>
        <taxon>Panpulmonata</taxon>
        <taxon>Sacoglossa</taxon>
        <taxon>Placobranchoidea</taxon>
        <taxon>Plakobranchidae</taxon>
        <taxon>Elysia</taxon>
    </lineage>
</organism>
<dbReference type="Proteomes" id="UP001283361">
    <property type="component" value="Unassembled WGS sequence"/>
</dbReference>
<feature type="compositionally biased region" description="Basic and acidic residues" evidence="6">
    <location>
        <begin position="452"/>
        <end position="462"/>
    </location>
</feature>
<reference evidence="8" key="1">
    <citation type="journal article" date="2023" name="G3 (Bethesda)">
        <title>A reference genome for the long-term kleptoplast-retaining sea slug Elysia crispata morphotype clarki.</title>
        <authorList>
            <person name="Eastman K.E."/>
            <person name="Pendleton A.L."/>
            <person name="Shaikh M.A."/>
            <person name="Suttiyut T."/>
            <person name="Ogas R."/>
            <person name="Tomko P."/>
            <person name="Gavelis G."/>
            <person name="Widhalm J.R."/>
            <person name="Wisecaver J.H."/>
        </authorList>
    </citation>
    <scope>NUCLEOTIDE SEQUENCE</scope>
    <source>
        <strain evidence="8">ECLA1</strain>
    </source>
</reference>
<feature type="transmembrane region" description="Helical" evidence="7">
    <location>
        <begin position="493"/>
        <end position="514"/>
    </location>
</feature>